<reference evidence="1" key="1">
    <citation type="journal article" date="2015" name="MBio">
        <title>Eco-Evolutionary Dynamics of Episomes among Ecologically Cohesive Bacterial Populations.</title>
        <authorList>
            <person name="Xue H."/>
            <person name="Cordero O.X."/>
            <person name="Camas F.M."/>
            <person name="Trimble W."/>
            <person name="Meyer F."/>
            <person name="Guglielmini J."/>
            <person name="Rocha E.P."/>
            <person name="Polz M.F."/>
        </authorList>
    </citation>
    <scope>NUCLEOTIDE SEQUENCE</scope>
    <source>
        <strain evidence="1">FF_31</strain>
    </source>
</reference>
<dbReference type="EMBL" id="KP795545">
    <property type="protein sequence ID" value="AKN37693.1"/>
    <property type="molecule type" value="Genomic_DNA"/>
</dbReference>
<dbReference type="AlphaFoldDB" id="A0A0H3ZN24"/>
<accession>A0A0H3ZN24</accession>
<organism evidence="1">
    <name type="scientific">Vibrio ordalii</name>
    <dbReference type="NCBI Taxonomy" id="28174"/>
    <lineage>
        <taxon>Bacteria</taxon>
        <taxon>Pseudomonadati</taxon>
        <taxon>Pseudomonadota</taxon>
        <taxon>Gammaproteobacteria</taxon>
        <taxon>Vibrionales</taxon>
        <taxon>Vibrionaceae</taxon>
        <taxon>Vibrio</taxon>
    </lineage>
</organism>
<protein>
    <submittedName>
        <fullName evidence="1">Uncharacterized protein</fullName>
    </submittedName>
</protein>
<evidence type="ECO:0000313" key="1">
    <source>
        <dbReference type="EMBL" id="AKN37693.1"/>
    </source>
</evidence>
<name>A0A0H3ZN24_9VIBR</name>
<proteinExistence type="predicted"/>
<sequence>MVILLHEKLVNEEQMKTLSSTFFYNLPPNKMYFKVGVYKSGDILIKTRTKKVIKWNLAYLKRIELKY</sequence>